<keyword evidence="3" id="KW-0472">Membrane</keyword>
<organism evidence="5">
    <name type="scientific">Myoviridae sp. cteBs22</name>
    <dbReference type="NCBI Taxonomy" id="2826675"/>
    <lineage>
        <taxon>Viruses</taxon>
        <taxon>Duplodnaviria</taxon>
        <taxon>Heunggongvirae</taxon>
        <taxon>Uroviricota</taxon>
        <taxon>Caudoviricetes</taxon>
    </lineage>
</organism>
<protein>
    <submittedName>
        <fullName evidence="5">Minor tail protein</fullName>
    </submittedName>
</protein>
<evidence type="ECO:0000256" key="3">
    <source>
        <dbReference type="SAM" id="Phobius"/>
    </source>
</evidence>
<evidence type="ECO:0000313" key="5">
    <source>
        <dbReference type="EMBL" id="DAE24764.1"/>
    </source>
</evidence>
<dbReference type="Pfam" id="PF10145">
    <property type="entry name" value="PhageMin_Tail"/>
    <property type="match status" value="1"/>
</dbReference>
<dbReference type="PANTHER" id="PTHR37813:SF1">
    <property type="entry name" value="FELS-2 PROPHAGE PROTEIN"/>
    <property type="match status" value="1"/>
</dbReference>
<dbReference type="PANTHER" id="PTHR37813">
    <property type="entry name" value="FELS-2 PROPHAGE PROTEIN"/>
    <property type="match status" value="1"/>
</dbReference>
<reference evidence="5" key="1">
    <citation type="journal article" date="2021" name="Proc. Natl. Acad. Sci. U.S.A.">
        <title>A Catalog of Tens of Thousands of Viruses from Human Metagenomes Reveals Hidden Associations with Chronic Diseases.</title>
        <authorList>
            <person name="Tisza M.J."/>
            <person name="Buck C.B."/>
        </authorList>
    </citation>
    <scope>NUCLEOTIDE SEQUENCE</scope>
    <source>
        <strain evidence="5">CteBs22</strain>
    </source>
</reference>
<feature type="transmembrane region" description="Helical" evidence="3">
    <location>
        <begin position="631"/>
        <end position="652"/>
    </location>
</feature>
<sequence length="838" mass="87595">MALKQYEIAFNLAAKKSGTFTKSFKDAGQTVEGLQAHMERMNASFAEITGVVKARKAVGESAKAYAQARERVAELGRAISQTENPTKEMEQAFKKAKDALDKSKISLDKNRDAMAALDKEYGTSQTSLSALVKRQKEFEDATKAAVKAQELQEKLQKRIDKLSSGQDKLGAVAGAVDKVGGVAAGAASAGAGIGMAAGGAMLKAGADFQASMAQIQASTGATAEQMAQMEKSARAIYTSGMGESYDEVARAMATMRQTGGFNGQELQEVTKSAMLLGKTFDMDVAETARASSALVKNFGIDGEKAFDLIAFAAQNGANKNGDLLDTFNEYAVQYKALGFTAEQFAAHLVKGAEDGAFSIDKVGDAIKEFNIRAKDGSKSSMEAFAELGLSGETATRMFAAGGERAQAAFVEVVKRLKEIDDPVKRNAAGVALFGTQFEDLEAKALDGFLAIEGELPKMSGTMKSVASAMQATLGTQVTVVARQFTDLLLPALQEAATALRDQMPSISASIASISPQVQALGQAFVDAIPTLTQWAKTALTSVTTAAKYILDNFDSIASAAIFAAKAFIGFRIALGALQVATTVAKWITVAQKAFVTYRVSAVAAAVASKTSAAVMGGLSMAVKALGAAMKFLMANPILMFLGALVAAGVAVYKNWDEIKAMAISVAQAISDAWGNAMTSIRGIFASTFDSLASIMKGPVNAVIEIINRMIDSVNGMSFEVPSWVPGMGGEKFGVSLPKIPQLAEGGIATKPTLATIAEAGEAEAVIPLSQLSTMLQPMPVAGGEGAGGTVINFAPVINIQGGGSDVAGAVQTGLGSGYEKFRANMQRFMTEQKRLSFV</sequence>
<evidence type="ECO:0000256" key="2">
    <source>
        <dbReference type="ARBA" id="ARBA00022612"/>
    </source>
</evidence>
<proteinExistence type="predicted"/>
<accession>A0A8S5R1F6</accession>
<feature type="domain" description="Phage tail tape measure protein" evidence="4">
    <location>
        <begin position="240"/>
        <end position="434"/>
    </location>
</feature>
<dbReference type="EMBL" id="BK015784">
    <property type="protein sequence ID" value="DAE24764.1"/>
    <property type="molecule type" value="Genomic_DNA"/>
</dbReference>
<name>A0A8S5R1F6_9CAUD</name>
<dbReference type="InterPro" id="IPR010090">
    <property type="entry name" value="Phage_tape_meas"/>
</dbReference>
<keyword evidence="3" id="KW-1133">Transmembrane helix</keyword>
<keyword evidence="2" id="KW-1188">Viral release from host cell</keyword>
<evidence type="ECO:0000259" key="4">
    <source>
        <dbReference type="Pfam" id="PF10145"/>
    </source>
</evidence>
<dbReference type="NCBIfam" id="TIGR01760">
    <property type="entry name" value="tape_meas_TP901"/>
    <property type="match status" value="1"/>
</dbReference>
<dbReference type="GO" id="GO:0098003">
    <property type="term" value="P:viral tail assembly"/>
    <property type="evidence" value="ECO:0007669"/>
    <property type="project" value="UniProtKB-KW"/>
</dbReference>
<keyword evidence="1" id="KW-1245">Viral tail assembly</keyword>
<keyword evidence="3" id="KW-0812">Transmembrane</keyword>
<evidence type="ECO:0000256" key="1">
    <source>
        <dbReference type="ARBA" id="ARBA00022465"/>
    </source>
</evidence>